<feature type="domain" description="Peptide methionine sulphoxide reductase MsrA" evidence="5">
    <location>
        <begin position="22"/>
        <end position="175"/>
    </location>
</feature>
<evidence type="ECO:0000256" key="4">
    <source>
        <dbReference type="ARBA" id="ARBA00030643"/>
    </source>
</evidence>
<evidence type="ECO:0000313" key="6">
    <source>
        <dbReference type="EMBL" id="KAK7403875.1"/>
    </source>
</evidence>
<evidence type="ECO:0000259" key="5">
    <source>
        <dbReference type="Pfam" id="PF01625"/>
    </source>
</evidence>
<dbReference type="InterPro" id="IPR002569">
    <property type="entry name" value="Met_Sox_Rdtase_MsrA_dom"/>
</dbReference>
<dbReference type="InterPro" id="IPR036509">
    <property type="entry name" value="Met_Sox_Rdtase_MsrA_sf"/>
</dbReference>
<sequence>MLSIAPDSSASASSIPADAQRCTVAAGCFWGVEHLYRKHFAGKGLIDAKVGYIGGDLENPAYRAVCGGKTGHAEAAQIIFDPAQISYRQLLEFFYKMHDPTTLNAQGPDTGPQYRSAIYFHDDEQEKIARDVTAKVNAQWWKNRVVTELAPAGKWWTAEEYHQLYLQNNPSGYECPSHFLRPFAPLES</sequence>
<keyword evidence="7" id="KW-1185">Reference proteome</keyword>
<evidence type="ECO:0000256" key="3">
    <source>
        <dbReference type="ARBA" id="ARBA00023002"/>
    </source>
</evidence>
<comment type="caution">
    <text evidence="6">The sequence shown here is derived from an EMBL/GenBank/DDBJ whole genome shotgun (WGS) entry which is preliminary data.</text>
</comment>
<dbReference type="HAMAP" id="MF_01401">
    <property type="entry name" value="MsrA"/>
    <property type="match status" value="1"/>
</dbReference>
<dbReference type="PANTHER" id="PTHR43774">
    <property type="entry name" value="PEPTIDE METHIONINE SULFOXIDE REDUCTASE"/>
    <property type="match status" value="1"/>
</dbReference>
<accession>A0ABR1GQ13</accession>
<dbReference type="PANTHER" id="PTHR43774:SF1">
    <property type="entry name" value="PEPTIDE METHIONINE SULFOXIDE REDUCTASE MSRA 2"/>
    <property type="match status" value="1"/>
</dbReference>
<proteinExistence type="inferred from homology"/>
<gene>
    <name evidence="6" type="primary">mxr1</name>
    <name evidence="6" type="ORF">QQX98_010330</name>
</gene>
<dbReference type="Pfam" id="PF01625">
    <property type="entry name" value="PMSR"/>
    <property type="match status" value="1"/>
</dbReference>
<dbReference type="GO" id="GO:0008113">
    <property type="term" value="F:peptide-methionine (S)-S-oxide reductase activity"/>
    <property type="evidence" value="ECO:0007669"/>
    <property type="project" value="UniProtKB-EC"/>
</dbReference>
<dbReference type="EMBL" id="JAZAVJ010000224">
    <property type="protein sequence ID" value="KAK7403875.1"/>
    <property type="molecule type" value="Genomic_DNA"/>
</dbReference>
<reference evidence="6 7" key="1">
    <citation type="journal article" date="2025" name="Microbiol. Resour. Announc.">
        <title>Draft genome sequences for Neonectria magnoliae and Neonectria punicea, canker pathogens of Liriodendron tulipifera and Acer saccharum in West Virginia.</title>
        <authorList>
            <person name="Petronek H.M."/>
            <person name="Kasson M.T."/>
            <person name="Metheny A.M."/>
            <person name="Stauder C.M."/>
            <person name="Lovett B."/>
            <person name="Lynch S.C."/>
            <person name="Garnas J.R."/>
            <person name="Kasson L.R."/>
            <person name="Stajich J.E."/>
        </authorList>
    </citation>
    <scope>NUCLEOTIDE SEQUENCE [LARGE SCALE GENOMIC DNA]</scope>
    <source>
        <strain evidence="6 7">NRRL 64653</strain>
    </source>
</reference>
<dbReference type="Gene3D" id="3.30.1060.10">
    <property type="entry name" value="Peptide methionine sulphoxide reductase MsrA"/>
    <property type="match status" value="1"/>
</dbReference>
<dbReference type="Proteomes" id="UP001498476">
    <property type="component" value="Unassembled WGS sequence"/>
</dbReference>
<keyword evidence="3 6" id="KW-0560">Oxidoreductase</keyword>
<dbReference type="SUPFAM" id="SSF55068">
    <property type="entry name" value="Peptide methionine sulfoxide reductase"/>
    <property type="match status" value="1"/>
</dbReference>
<organism evidence="6 7">
    <name type="scientific">Neonectria punicea</name>
    <dbReference type="NCBI Taxonomy" id="979145"/>
    <lineage>
        <taxon>Eukaryota</taxon>
        <taxon>Fungi</taxon>
        <taxon>Dikarya</taxon>
        <taxon>Ascomycota</taxon>
        <taxon>Pezizomycotina</taxon>
        <taxon>Sordariomycetes</taxon>
        <taxon>Hypocreomycetidae</taxon>
        <taxon>Hypocreales</taxon>
        <taxon>Nectriaceae</taxon>
        <taxon>Neonectria</taxon>
    </lineage>
</organism>
<dbReference type="NCBIfam" id="TIGR00401">
    <property type="entry name" value="msrA"/>
    <property type="match status" value="1"/>
</dbReference>
<dbReference type="EC" id="1.8.4.11" evidence="2"/>
<comment type="similarity">
    <text evidence="1">Belongs to the MsrA Met sulfoxide reductase family.</text>
</comment>
<evidence type="ECO:0000256" key="1">
    <source>
        <dbReference type="ARBA" id="ARBA00005591"/>
    </source>
</evidence>
<protein>
    <recommendedName>
        <fullName evidence="2">peptide-methionine (S)-S-oxide reductase</fullName>
        <ecNumber evidence="2">1.8.4.11</ecNumber>
    </recommendedName>
    <alternativeName>
        <fullName evidence="4">Peptide-methionine (S)-S-oxide reductase</fullName>
    </alternativeName>
</protein>
<evidence type="ECO:0000313" key="7">
    <source>
        <dbReference type="Proteomes" id="UP001498476"/>
    </source>
</evidence>
<name>A0ABR1GQ13_9HYPO</name>
<evidence type="ECO:0000256" key="2">
    <source>
        <dbReference type="ARBA" id="ARBA00012502"/>
    </source>
</evidence>